<dbReference type="RefSeq" id="WP_318620675.1">
    <property type="nucleotide sequence ID" value="NZ_CP137642.1"/>
</dbReference>
<evidence type="ECO:0008006" key="3">
    <source>
        <dbReference type="Google" id="ProtNLM"/>
    </source>
</evidence>
<keyword evidence="2" id="KW-1185">Reference proteome</keyword>
<sequence length="354" mass="37480">MRRSRAAMVVVACCIGAACLIFVLVPSISAAVFPHLRAEAPGPDSVNESDLTAAIVPPTDDERLESLIAGGSVRLLELSVGKVGALHAGNDSLLRSQAAGMVSLAEQLRLDAAALWVSPENESVRSQFIDALDEFATAGSMLEDGIPTDRSVRDDALEHLARGTDVLSETLQGYTPTPTVEPEGSIVPADLAAEAVPEFPGALRPGERFVYDDSSGDNTASIIIGGLTTSNGFETIGTKPVEYTPGPGNVYLLVTVQVTHLGYRGEGTSSRIRTPAESAFTLHYNGETYRPLQAPGQTSRGGSYSSLVLERHESRAGYLFFEVPEDFDPANAYLQVRVGSNSPVWHLDPAKAAG</sequence>
<protein>
    <recommendedName>
        <fullName evidence="3">DUF4352 domain-containing protein</fullName>
    </recommendedName>
</protein>
<dbReference type="EMBL" id="CP137642">
    <property type="protein sequence ID" value="WOX57159.1"/>
    <property type="molecule type" value="Genomic_DNA"/>
</dbReference>
<dbReference type="PROSITE" id="PS51257">
    <property type="entry name" value="PROKAR_LIPOPROTEIN"/>
    <property type="match status" value="1"/>
</dbReference>
<gene>
    <name evidence="1" type="ORF">R6Y96_07585</name>
</gene>
<proteinExistence type="predicted"/>
<dbReference type="GeneID" id="85733008"/>
<accession>A0AAX4FTC0</accession>
<dbReference type="AlphaFoldDB" id="A0AAX4FTC0"/>
<dbReference type="Proteomes" id="UP001305652">
    <property type="component" value="Chromosome"/>
</dbReference>
<dbReference type="KEGG" id="mrc:R6Y96_07585"/>
<evidence type="ECO:0000313" key="1">
    <source>
        <dbReference type="EMBL" id="WOX57159.1"/>
    </source>
</evidence>
<name>A0AAX4FTC0_9EURY</name>
<organism evidence="1 2">
    <name type="scientific">Methanoculleus receptaculi</name>
    <dbReference type="NCBI Taxonomy" id="394967"/>
    <lineage>
        <taxon>Archaea</taxon>
        <taxon>Methanobacteriati</taxon>
        <taxon>Methanobacteriota</taxon>
        <taxon>Stenosarchaea group</taxon>
        <taxon>Methanomicrobia</taxon>
        <taxon>Methanomicrobiales</taxon>
        <taxon>Methanomicrobiaceae</taxon>
        <taxon>Methanoculleus</taxon>
    </lineage>
</organism>
<reference evidence="1 2" key="1">
    <citation type="submission" date="2023-10" db="EMBL/GenBank/DDBJ databases">
        <title>The complete genome sequence of Methanoculleus receptaculi DSM 18860.</title>
        <authorList>
            <person name="Lai S.-J."/>
            <person name="You Y.-T."/>
            <person name="Chen S.-C."/>
        </authorList>
    </citation>
    <scope>NUCLEOTIDE SEQUENCE [LARGE SCALE GENOMIC DNA]</scope>
    <source>
        <strain evidence="1 2">DSM 18860</strain>
    </source>
</reference>
<evidence type="ECO:0000313" key="2">
    <source>
        <dbReference type="Proteomes" id="UP001305652"/>
    </source>
</evidence>